<dbReference type="FunFam" id="3.40.50.970:FF:000013">
    <property type="entry name" value="Pyruvate dehydrogenase E1 component subunit alpha"/>
    <property type="match status" value="1"/>
</dbReference>
<dbReference type="PANTHER" id="PTHR11516:SF60">
    <property type="entry name" value="PYRUVATE DEHYDROGENASE E1 COMPONENT SUBUNIT ALPHA"/>
    <property type="match status" value="1"/>
</dbReference>
<name>A0A9P0HU83_NEZVI</name>
<dbReference type="GO" id="GO:0004739">
    <property type="term" value="F:pyruvate dehydrogenase (acetyl-transferring) activity"/>
    <property type="evidence" value="ECO:0007669"/>
    <property type="project" value="UniProtKB-EC"/>
</dbReference>
<accession>A0A9P0HU83</accession>
<dbReference type="SUPFAM" id="SSF52518">
    <property type="entry name" value="Thiamin diphosphate-binding fold (THDP-binding)"/>
    <property type="match status" value="1"/>
</dbReference>
<organism evidence="7 8">
    <name type="scientific">Nezara viridula</name>
    <name type="common">Southern green stink bug</name>
    <name type="synonym">Cimex viridulus</name>
    <dbReference type="NCBI Taxonomy" id="85310"/>
    <lineage>
        <taxon>Eukaryota</taxon>
        <taxon>Metazoa</taxon>
        <taxon>Ecdysozoa</taxon>
        <taxon>Arthropoda</taxon>
        <taxon>Hexapoda</taxon>
        <taxon>Insecta</taxon>
        <taxon>Pterygota</taxon>
        <taxon>Neoptera</taxon>
        <taxon>Paraneoptera</taxon>
        <taxon>Hemiptera</taxon>
        <taxon>Heteroptera</taxon>
        <taxon>Panheteroptera</taxon>
        <taxon>Pentatomomorpha</taxon>
        <taxon>Pentatomoidea</taxon>
        <taxon>Pentatomidae</taxon>
        <taxon>Pentatominae</taxon>
        <taxon>Nezara</taxon>
    </lineage>
</organism>
<dbReference type="Proteomes" id="UP001152798">
    <property type="component" value="Chromosome 7"/>
</dbReference>
<dbReference type="OrthoDB" id="10256198at2759"/>
<evidence type="ECO:0000256" key="2">
    <source>
        <dbReference type="ARBA" id="ARBA00012281"/>
    </source>
</evidence>
<dbReference type="InterPro" id="IPR001017">
    <property type="entry name" value="DH_E1"/>
</dbReference>
<evidence type="ECO:0000256" key="4">
    <source>
        <dbReference type="ARBA" id="ARBA00023002"/>
    </source>
</evidence>
<dbReference type="InterPro" id="IPR029061">
    <property type="entry name" value="THDP-binding"/>
</dbReference>
<keyword evidence="3" id="KW-0809">Transit peptide</keyword>
<evidence type="ECO:0000256" key="1">
    <source>
        <dbReference type="ARBA" id="ARBA00001964"/>
    </source>
</evidence>
<dbReference type="AlphaFoldDB" id="A0A9P0HU83"/>
<evidence type="ECO:0000313" key="8">
    <source>
        <dbReference type="Proteomes" id="UP001152798"/>
    </source>
</evidence>
<evidence type="ECO:0000256" key="5">
    <source>
        <dbReference type="ARBA" id="ARBA00023052"/>
    </source>
</evidence>
<gene>
    <name evidence="7" type="ORF">NEZAVI_LOCUS15447</name>
</gene>
<dbReference type="PANTHER" id="PTHR11516">
    <property type="entry name" value="PYRUVATE DEHYDROGENASE E1 COMPONENT, ALPHA SUBUNIT BACTERIAL AND ORGANELLAR"/>
    <property type="match status" value="1"/>
</dbReference>
<dbReference type="GO" id="GO:0006086">
    <property type="term" value="P:pyruvate decarboxylation to acetyl-CoA"/>
    <property type="evidence" value="ECO:0007669"/>
    <property type="project" value="TreeGrafter"/>
</dbReference>
<dbReference type="Pfam" id="PF00676">
    <property type="entry name" value="E1_dh"/>
    <property type="match status" value="1"/>
</dbReference>
<dbReference type="InterPro" id="IPR050642">
    <property type="entry name" value="PDH_E1_Alpha_Subunit"/>
</dbReference>
<reference evidence="7" key="1">
    <citation type="submission" date="2022-01" db="EMBL/GenBank/DDBJ databases">
        <authorList>
            <person name="King R."/>
        </authorList>
    </citation>
    <scope>NUCLEOTIDE SEQUENCE</scope>
</reference>
<dbReference type="CDD" id="cd02000">
    <property type="entry name" value="TPP_E1_PDC_ADC_BCADC"/>
    <property type="match status" value="1"/>
</dbReference>
<dbReference type="EMBL" id="OV725083">
    <property type="protein sequence ID" value="CAH1407813.1"/>
    <property type="molecule type" value="Genomic_DNA"/>
</dbReference>
<protein>
    <recommendedName>
        <fullName evidence="2">pyruvate dehydrogenase (acetyl-transferring)</fullName>
        <ecNumber evidence="2">1.2.4.1</ecNumber>
    </recommendedName>
</protein>
<keyword evidence="8" id="KW-1185">Reference proteome</keyword>
<keyword evidence="5" id="KW-0786">Thiamine pyrophosphate</keyword>
<evidence type="ECO:0000256" key="3">
    <source>
        <dbReference type="ARBA" id="ARBA00022946"/>
    </source>
</evidence>
<comment type="cofactor">
    <cofactor evidence="1">
        <name>thiamine diphosphate</name>
        <dbReference type="ChEBI" id="CHEBI:58937"/>
    </cofactor>
</comment>
<keyword evidence="4" id="KW-0560">Oxidoreductase</keyword>
<evidence type="ECO:0000313" key="7">
    <source>
        <dbReference type="EMBL" id="CAH1407813.1"/>
    </source>
</evidence>
<evidence type="ECO:0000259" key="6">
    <source>
        <dbReference type="Pfam" id="PF00676"/>
    </source>
</evidence>
<sequence>MSSQNFLKVKNMRSINLWLKSFFSDNATILTREFKLHKLEERPPHEATVTKNEAILYYKQMMVIRSLEAAAGNLYEKKMIRGFCHLQTGQEACAVGIKAAMRPTDSLISGYRIHGWSYLMGLTLLEVIGELLGKQSGGSNGKGGSMHLYGKNFYGGNGIVGAQVPLGAGVALASKYQKTGGVCFTIYGDGAAMQGQIFETFNMAKLWNLPCVFVCENNGQALSLANSTVEASGISKVETTEFYTLGNNIPGVLVDGTDVITVREAAKFAINHNVSGKGPIILEIVTPSADSFNDSSDSEQKSKRKDPIVLFRKNVQKAGLMTEEDFKLIEENMKKEVEESLRRALEDVEPGLQELTTEVYSHCLETEVKK</sequence>
<proteinExistence type="predicted"/>
<dbReference type="EC" id="1.2.4.1" evidence="2"/>
<feature type="domain" description="Dehydrogenase E1 component" evidence="6">
    <location>
        <begin position="60"/>
        <end position="350"/>
    </location>
</feature>
<dbReference type="Gene3D" id="3.40.50.970">
    <property type="match status" value="1"/>
</dbReference>